<accession>A0ABS3JB06</accession>
<feature type="transmembrane region" description="Helical" evidence="1">
    <location>
        <begin position="39"/>
        <end position="66"/>
    </location>
</feature>
<evidence type="ECO:0000313" key="3">
    <source>
        <dbReference type="Proteomes" id="UP000664288"/>
    </source>
</evidence>
<proteinExistence type="predicted"/>
<keyword evidence="1" id="KW-0812">Transmembrane</keyword>
<dbReference type="InterPro" id="IPR021484">
    <property type="entry name" value="DUF3137"/>
</dbReference>
<dbReference type="RefSeq" id="WP_207352972.1">
    <property type="nucleotide sequence ID" value="NZ_JAFMPY010000038.1"/>
</dbReference>
<keyword evidence="1" id="KW-1133">Transmembrane helix</keyword>
<evidence type="ECO:0000313" key="2">
    <source>
        <dbReference type="EMBL" id="MBO0906340.1"/>
    </source>
</evidence>
<dbReference type="Pfam" id="PF11335">
    <property type="entry name" value="DUF3137"/>
    <property type="match status" value="1"/>
</dbReference>
<name>A0ABS3JB06_9HYPH</name>
<feature type="transmembrane region" description="Helical" evidence="1">
    <location>
        <begin position="12"/>
        <end position="33"/>
    </location>
</feature>
<dbReference type="EMBL" id="JAFMPY010000038">
    <property type="protein sequence ID" value="MBO0906340.1"/>
    <property type="molecule type" value="Genomic_DNA"/>
</dbReference>
<organism evidence="2 3">
    <name type="scientific">Jiella sonneratiae</name>
    <dbReference type="NCBI Taxonomy" id="2816856"/>
    <lineage>
        <taxon>Bacteria</taxon>
        <taxon>Pseudomonadati</taxon>
        <taxon>Pseudomonadota</taxon>
        <taxon>Alphaproteobacteria</taxon>
        <taxon>Hyphomicrobiales</taxon>
        <taxon>Aurantimonadaceae</taxon>
        <taxon>Jiella</taxon>
    </lineage>
</organism>
<feature type="transmembrane region" description="Helical" evidence="1">
    <location>
        <begin position="123"/>
        <end position="142"/>
    </location>
</feature>
<evidence type="ECO:0000256" key="1">
    <source>
        <dbReference type="SAM" id="Phobius"/>
    </source>
</evidence>
<gene>
    <name evidence="2" type="ORF">J1C47_22040</name>
</gene>
<dbReference type="Proteomes" id="UP000664288">
    <property type="component" value="Unassembled WGS sequence"/>
</dbReference>
<sequence>MDRARLQDKGRRAIPLTLAIVLGSSLVGFLIFFTTGSFLLAFPFFLIGFLGNFAPFVAALGAFALLHHKFFAARGLDLWTAAEDRDHTTTKDAADDPDMAAILAGFENERTRLATEFGRGARLVRRVAIVAVPCLVVLAFIVGGATMVVPSIIAGVGVYSVFHFAATDHHQKQFRDAFKKRVLPPLLVRHGLEEIESAAPVALERAVAFNLIAPQTRTRRDDAFHYAYRGATVTIAEFNALPAERKIENDRRPRRQRVPINGLLVQIAFPGRVPATTLVGRELPRPKALVPIRLEDPEFHEIYEVWGSDQIGCRTLLTPAVMHRLLVIADETDLLPPSLLAEDGTLTVLFEKATARDMFEPGKVTDPQMMRHLRQIADDFDAVMALVDDLLDVVDQIPGVRLGPVAGDTHPMESRL</sequence>
<keyword evidence="1" id="KW-0472">Membrane</keyword>
<protein>
    <submittedName>
        <fullName evidence="2">DUF3137 domain-containing protein</fullName>
    </submittedName>
</protein>
<keyword evidence="3" id="KW-1185">Reference proteome</keyword>
<reference evidence="2 3" key="1">
    <citation type="submission" date="2021-03" db="EMBL/GenBank/DDBJ databases">
        <title>Whole genome sequence of Jiella sp. MQZ13P-4.</title>
        <authorList>
            <person name="Tuo L."/>
        </authorList>
    </citation>
    <scope>NUCLEOTIDE SEQUENCE [LARGE SCALE GENOMIC DNA]</scope>
    <source>
        <strain evidence="2 3">MQZ13P-4</strain>
    </source>
</reference>
<comment type="caution">
    <text evidence="2">The sequence shown here is derived from an EMBL/GenBank/DDBJ whole genome shotgun (WGS) entry which is preliminary data.</text>
</comment>